<sequence>MSGKKSEVLSYYKVLTIFRYIPANNISVSPLKLFDGRSAHVFDFNDLSDIHVMITFQRGMCLDTYYPQLVIITFLDHWYPPDMLEATQLLDNSIVLDGAGKF</sequence>
<dbReference type="WBParaSite" id="HPLM_0000409001-mRNA-1">
    <property type="protein sequence ID" value="HPLM_0000409001-mRNA-1"/>
    <property type="gene ID" value="HPLM_0000409001"/>
</dbReference>
<dbReference type="OrthoDB" id="10513193at2759"/>
<evidence type="ECO:0000313" key="1">
    <source>
        <dbReference type="EMBL" id="VDO22356.1"/>
    </source>
</evidence>
<organism evidence="3">
    <name type="scientific">Haemonchus placei</name>
    <name type="common">Barber's pole worm</name>
    <dbReference type="NCBI Taxonomy" id="6290"/>
    <lineage>
        <taxon>Eukaryota</taxon>
        <taxon>Metazoa</taxon>
        <taxon>Ecdysozoa</taxon>
        <taxon>Nematoda</taxon>
        <taxon>Chromadorea</taxon>
        <taxon>Rhabditida</taxon>
        <taxon>Rhabditina</taxon>
        <taxon>Rhabditomorpha</taxon>
        <taxon>Strongyloidea</taxon>
        <taxon>Trichostrongylidae</taxon>
        <taxon>Haemonchus</taxon>
    </lineage>
</organism>
<proteinExistence type="predicted"/>
<accession>A0A0N4W2V7</accession>
<reference evidence="3" key="1">
    <citation type="submission" date="2017-02" db="UniProtKB">
        <authorList>
            <consortium name="WormBaseParasite"/>
        </authorList>
    </citation>
    <scope>IDENTIFICATION</scope>
</reference>
<evidence type="ECO:0000313" key="2">
    <source>
        <dbReference type="Proteomes" id="UP000268014"/>
    </source>
</evidence>
<evidence type="ECO:0000313" key="3">
    <source>
        <dbReference type="WBParaSite" id="HPLM_0000409001-mRNA-1"/>
    </source>
</evidence>
<gene>
    <name evidence="1" type="ORF">HPLM_LOCUS4082</name>
</gene>
<dbReference type="Proteomes" id="UP000268014">
    <property type="component" value="Unassembled WGS sequence"/>
</dbReference>
<dbReference type="EMBL" id="UZAF01016171">
    <property type="protein sequence ID" value="VDO22356.1"/>
    <property type="molecule type" value="Genomic_DNA"/>
</dbReference>
<name>A0A0N4W2V7_HAEPC</name>
<keyword evidence="2" id="KW-1185">Reference proteome</keyword>
<reference evidence="1 2" key="2">
    <citation type="submission" date="2018-11" db="EMBL/GenBank/DDBJ databases">
        <authorList>
            <consortium name="Pathogen Informatics"/>
        </authorList>
    </citation>
    <scope>NUCLEOTIDE SEQUENCE [LARGE SCALE GENOMIC DNA]</scope>
    <source>
        <strain evidence="1 2">MHpl1</strain>
    </source>
</reference>
<protein>
    <submittedName>
        <fullName evidence="1 3">Uncharacterized protein</fullName>
    </submittedName>
</protein>
<dbReference type="AlphaFoldDB" id="A0A0N4W2V7"/>